<dbReference type="EMBL" id="JASSZA010000019">
    <property type="protein sequence ID" value="KAK2087945.1"/>
    <property type="molecule type" value="Genomic_DNA"/>
</dbReference>
<dbReference type="Proteomes" id="UP001266305">
    <property type="component" value="Unassembled WGS sequence"/>
</dbReference>
<feature type="region of interest" description="Disordered" evidence="1">
    <location>
        <begin position="15"/>
        <end position="58"/>
    </location>
</feature>
<name>A0ABQ9TTY8_SAGOE</name>
<feature type="compositionally biased region" description="Basic and acidic residues" evidence="1">
    <location>
        <begin position="90"/>
        <end position="99"/>
    </location>
</feature>
<reference evidence="2 3" key="1">
    <citation type="submission" date="2023-05" db="EMBL/GenBank/DDBJ databases">
        <title>B98-5 Cell Line De Novo Hybrid Assembly: An Optical Mapping Approach.</title>
        <authorList>
            <person name="Kananen K."/>
            <person name="Auerbach J.A."/>
            <person name="Kautto E."/>
            <person name="Blachly J.S."/>
        </authorList>
    </citation>
    <scope>NUCLEOTIDE SEQUENCE [LARGE SCALE GENOMIC DNA]</scope>
    <source>
        <strain evidence="2">B95-8</strain>
        <tissue evidence="2">Cell line</tissue>
    </source>
</reference>
<sequence length="110" mass="11577">MEDDVVLQTLQVGFRPSGTVAGSGGPRGRRDTGMAEAGPAAHWSVSHSGDRKSCEADGTDMPVKGLGLGHCPLEAGSGFRQLCRFSPQHQPREARDTGKQDGPGPGIKYF</sequence>
<feature type="compositionally biased region" description="Gly residues" evidence="1">
    <location>
        <begin position="101"/>
        <end position="110"/>
    </location>
</feature>
<keyword evidence="3" id="KW-1185">Reference proteome</keyword>
<evidence type="ECO:0000256" key="1">
    <source>
        <dbReference type="SAM" id="MobiDB-lite"/>
    </source>
</evidence>
<evidence type="ECO:0000313" key="2">
    <source>
        <dbReference type="EMBL" id="KAK2087945.1"/>
    </source>
</evidence>
<evidence type="ECO:0000313" key="3">
    <source>
        <dbReference type="Proteomes" id="UP001266305"/>
    </source>
</evidence>
<gene>
    <name evidence="2" type="ORF">P7K49_033852</name>
</gene>
<protein>
    <submittedName>
        <fullName evidence="2">Uncharacterized protein</fullName>
    </submittedName>
</protein>
<comment type="caution">
    <text evidence="2">The sequence shown here is derived from an EMBL/GenBank/DDBJ whole genome shotgun (WGS) entry which is preliminary data.</text>
</comment>
<proteinExistence type="predicted"/>
<feature type="region of interest" description="Disordered" evidence="1">
    <location>
        <begin position="83"/>
        <end position="110"/>
    </location>
</feature>
<accession>A0ABQ9TTY8</accession>
<organism evidence="2 3">
    <name type="scientific">Saguinus oedipus</name>
    <name type="common">Cotton-top tamarin</name>
    <name type="synonym">Oedipomidas oedipus</name>
    <dbReference type="NCBI Taxonomy" id="9490"/>
    <lineage>
        <taxon>Eukaryota</taxon>
        <taxon>Metazoa</taxon>
        <taxon>Chordata</taxon>
        <taxon>Craniata</taxon>
        <taxon>Vertebrata</taxon>
        <taxon>Euteleostomi</taxon>
        <taxon>Mammalia</taxon>
        <taxon>Eutheria</taxon>
        <taxon>Euarchontoglires</taxon>
        <taxon>Primates</taxon>
        <taxon>Haplorrhini</taxon>
        <taxon>Platyrrhini</taxon>
        <taxon>Cebidae</taxon>
        <taxon>Callitrichinae</taxon>
        <taxon>Saguinus</taxon>
    </lineage>
</organism>